<evidence type="ECO:0000313" key="3">
    <source>
        <dbReference type="Proteomes" id="UP000478052"/>
    </source>
</evidence>
<dbReference type="OrthoDB" id="6497308at2759"/>
<comment type="caution">
    <text evidence="2">The sequence shown here is derived from an EMBL/GenBank/DDBJ whole genome shotgun (WGS) entry which is preliminary data.</text>
</comment>
<evidence type="ECO:0000256" key="1">
    <source>
        <dbReference type="SAM" id="MobiDB-lite"/>
    </source>
</evidence>
<feature type="compositionally biased region" description="Polar residues" evidence="1">
    <location>
        <begin position="1"/>
        <end position="12"/>
    </location>
</feature>
<feature type="compositionally biased region" description="Low complexity" evidence="1">
    <location>
        <begin position="80"/>
        <end position="98"/>
    </location>
</feature>
<organism evidence="2 3">
    <name type="scientific">Aphis craccivora</name>
    <name type="common">Cowpea aphid</name>
    <dbReference type="NCBI Taxonomy" id="307492"/>
    <lineage>
        <taxon>Eukaryota</taxon>
        <taxon>Metazoa</taxon>
        <taxon>Ecdysozoa</taxon>
        <taxon>Arthropoda</taxon>
        <taxon>Hexapoda</taxon>
        <taxon>Insecta</taxon>
        <taxon>Pterygota</taxon>
        <taxon>Neoptera</taxon>
        <taxon>Paraneoptera</taxon>
        <taxon>Hemiptera</taxon>
        <taxon>Sternorrhyncha</taxon>
        <taxon>Aphidomorpha</taxon>
        <taxon>Aphidoidea</taxon>
        <taxon>Aphididae</taxon>
        <taxon>Aphidini</taxon>
        <taxon>Aphis</taxon>
        <taxon>Aphis</taxon>
    </lineage>
</organism>
<proteinExistence type="predicted"/>
<feature type="region of interest" description="Disordered" evidence="1">
    <location>
        <begin position="1"/>
        <end position="22"/>
    </location>
</feature>
<dbReference type="Proteomes" id="UP000478052">
    <property type="component" value="Unassembled WGS sequence"/>
</dbReference>
<keyword evidence="3" id="KW-1185">Reference proteome</keyword>
<accession>A0A6G0W1C1</accession>
<evidence type="ECO:0000313" key="2">
    <source>
        <dbReference type="EMBL" id="KAF0718728.1"/>
    </source>
</evidence>
<feature type="non-terminal residue" evidence="2">
    <location>
        <position position="1"/>
    </location>
</feature>
<protein>
    <submittedName>
        <fullName evidence="2">Uncharacterized protein</fullName>
    </submittedName>
</protein>
<dbReference type="AlphaFoldDB" id="A0A6G0W1C1"/>
<gene>
    <name evidence="2" type="ORF">FWK35_00035015</name>
</gene>
<reference evidence="2 3" key="1">
    <citation type="submission" date="2019-08" db="EMBL/GenBank/DDBJ databases">
        <title>Whole genome of Aphis craccivora.</title>
        <authorList>
            <person name="Voronova N.V."/>
            <person name="Shulinski R.S."/>
            <person name="Bandarenka Y.V."/>
            <person name="Zhorov D.G."/>
            <person name="Warner D."/>
        </authorList>
    </citation>
    <scope>NUCLEOTIDE SEQUENCE [LARGE SCALE GENOMIC DNA]</scope>
    <source>
        <strain evidence="2">180601</strain>
        <tissue evidence="2">Whole Body</tissue>
    </source>
</reference>
<sequence length="323" mass="36637">GPQMSQGNSLMNGGSHVKPPPFNCAKNTTPAISNTVSYSNTVPISQCMTTMYNPVPSSSGMSHSNQTQQFYNQRLSNNSQAQQQQVQQHQQQLQQQPQQEEKIKVQPYSVPTSVHSRLTNTQQHNAIRNDAPVVTTLGTEIIDLSSPPSSPAPTPVQCAPLCSKIEWRLKRIPERTCEQDSKNNAAYKIQRVTINQKTIHCINFKPYIYTDLMVTLEDLIELQLLSFTVSRCSYVLYKYTNISLFCGNSRNLLTVRLLFDSEQMNVLQKNRLFRSIPRTYSRDAPMVMLRDIMYVLPQLNNLLSELDQQYQSAAGPSKKHHTN</sequence>
<dbReference type="EMBL" id="VUJU01009646">
    <property type="protein sequence ID" value="KAF0718728.1"/>
    <property type="molecule type" value="Genomic_DNA"/>
</dbReference>
<name>A0A6G0W1C1_APHCR</name>
<feature type="region of interest" description="Disordered" evidence="1">
    <location>
        <begin position="76"/>
        <end position="113"/>
    </location>
</feature>